<feature type="non-terminal residue" evidence="8">
    <location>
        <position position="1"/>
    </location>
</feature>
<evidence type="ECO:0000256" key="6">
    <source>
        <dbReference type="ARBA" id="ARBA00023180"/>
    </source>
</evidence>
<sequence length="253" mass="27108">MAFAIVVSAVFAVVFLLSCFSAKRIRLAIQIIKEASKAIRAMPLVVFLPVFKYIALALLFGWFVYIMALLSSSGTVTVTNALAAAPTNNVTAKAQALVSQYSPDKILSGLQIYYFFGLLWTMNWIIGIGQCTIAGAVATWYWTRDKRALPGYPVFRALARTVRYHLGSVAFGALTIAVVQMVRFVLSQVQARVRGSPNKVALYAMACLQCCFACLEKLLKFINKNAYIMVRVGGGGGGAGGGGGRGGGGRGRG</sequence>
<keyword evidence="3 7" id="KW-0812">Transmembrane</keyword>
<evidence type="ECO:0000256" key="3">
    <source>
        <dbReference type="ARBA" id="ARBA00022692"/>
    </source>
</evidence>
<comment type="caution">
    <text evidence="7">Lacks conserved residue(s) required for the propagation of feature annotation.</text>
</comment>
<dbReference type="Pfam" id="PF04515">
    <property type="entry name" value="Choline_transpo"/>
    <property type="match status" value="1"/>
</dbReference>
<feature type="transmembrane region" description="Helical" evidence="7">
    <location>
        <begin position="44"/>
        <end position="68"/>
    </location>
</feature>
<feature type="transmembrane region" description="Helical" evidence="7">
    <location>
        <begin position="6"/>
        <end position="23"/>
    </location>
</feature>
<gene>
    <name evidence="8" type="ORF">BJ554DRAFT_4686</name>
</gene>
<comment type="similarity">
    <text evidence="2 7">Belongs to the CTL (choline transporter-like) family.</text>
</comment>
<comment type="caution">
    <text evidence="8">The sequence shown here is derived from an EMBL/GenBank/DDBJ whole genome shotgun (WGS) entry which is preliminary data.</text>
</comment>
<evidence type="ECO:0000313" key="9">
    <source>
        <dbReference type="Proteomes" id="UP000673691"/>
    </source>
</evidence>
<evidence type="ECO:0000313" key="8">
    <source>
        <dbReference type="EMBL" id="KAG5455783.1"/>
    </source>
</evidence>
<evidence type="ECO:0000256" key="5">
    <source>
        <dbReference type="ARBA" id="ARBA00023136"/>
    </source>
</evidence>
<dbReference type="InterPro" id="IPR007603">
    <property type="entry name" value="Choline_transptr-like"/>
</dbReference>
<evidence type="ECO:0000256" key="2">
    <source>
        <dbReference type="ARBA" id="ARBA00007168"/>
    </source>
</evidence>
<comment type="function">
    <text evidence="7">Probably involved in transport through the plasma membrane.</text>
</comment>
<evidence type="ECO:0000256" key="1">
    <source>
        <dbReference type="ARBA" id="ARBA00004141"/>
    </source>
</evidence>
<name>A0A8H8DEX8_9FUNG</name>
<dbReference type="PANTHER" id="PTHR12385">
    <property type="entry name" value="CHOLINE TRANSPORTER-LIKE (SLC FAMILY 44)"/>
    <property type="match status" value="1"/>
</dbReference>
<comment type="subcellular location">
    <subcellularLocation>
        <location evidence="7">Cell membrane</location>
        <topology evidence="7">Multi-pass membrane protein</topology>
    </subcellularLocation>
    <subcellularLocation>
        <location evidence="1">Membrane</location>
        <topology evidence="1">Multi-pass membrane protein</topology>
    </subcellularLocation>
</comment>
<keyword evidence="4 7" id="KW-1133">Transmembrane helix</keyword>
<feature type="transmembrane region" description="Helical" evidence="7">
    <location>
        <begin position="164"/>
        <end position="185"/>
    </location>
</feature>
<organism evidence="8 9">
    <name type="scientific">Olpidium bornovanus</name>
    <dbReference type="NCBI Taxonomy" id="278681"/>
    <lineage>
        <taxon>Eukaryota</taxon>
        <taxon>Fungi</taxon>
        <taxon>Fungi incertae sedis</taxon>
        <taxon>Olpidiomycota</taxon>
        <taxon>Olpidiomycotina</taxon>
        <taxon>Olpidiomycetes</taxon>
        <taxon>Olpidiales</taxon>
        <taxon>Olpidiaceae</taxon>
        <taxon>Olpidium</taxon>
    </lineage>
</organism>
<dbReference type="OrthoDB" id="420519at2759"/>
<keyword evidence="9" id="KW-1185">Reference proteome</keyword>
<dbReference type="GO" id="GO:0005886">
    <property type="term" value="C:plasma membrane"/>
    <property type="evidence" value="ECO:0007669"/>
    <property type="project" value="UniProtKB-SubCell"/>
</dbReference>
<accession>A0A8H8DEX8</accession>
<feature type="transmembrane region" description="Helical" evidence="7">
    <location>
        <begin position="200"/>
        <end position="219"/>
    </location>
</feature>
<feature type="non-terminal residue" evidence="8">
    <location>
        <position position="253"/>
    </location>
</feature>
<keyword evidence="5 7" id="KW-0472">Membrane</keyword>
<reference evidence="8 9" key="1">
    <citation type="journal article" name="Sci. Rep.">
        <title>Genome-scale phylogenetic analyses confirm Olpidium as the closest living zoosporic fungus to the non-flagellated, terrestrial fungi.</title>
        <authorList>
            <person name="Chang Y."/>
            <person name="Rochon D."/>
            <person name="Sekimoto S."/>
            <person name="Wang Y."/>
            <person name="Chovatia M."/>
            <person name="Sandor L."/>
            <person name="Salamov A."/>
            <person name="Grigoriev I.V."/>
            <person name="Stajich J.E."/>
            <person name="Spatafora J.W."/>
        </authorList>
    </citation>
    <scope>NUCLEOTIDE SEQUENCE [LARGE SCALE GENOMIC DNA]</scope>
    <source>
        <strain evidence="8">S191</strain>
    </source>
</reference>
<feature type="transmembrane region" description="Helical" evidence="7">
    <location>
        <begin position="112"/>
        <end position="143"/>
    </location>
</feature>
<dbReference type="AlphaFoldDB" id="A0A8H8DEX8"/>
<dbReference type="GO" id="GO:0022857">
    <property type="term" value="F:transmembrane transporter activity"/>
    <property type="evidence" value="ECO:0007669"/>
    <property type="project" value="UniProtKB-UniRule"/>
</dbReference>
<protein>
    <recommendedName>
        <fullName evidence="7">Protein PNS1</fullName>
    </recommendedName>
</protein>
<evidence type="ECO:0000256" key="4">
    <source>
        <dbReference type="ARBA" id="ARBA00022989"/>
    </source>
</evidence>
<evidence type="ECO:0000256" key="7">
    <source>
        <dbReference type="RuleBase" id="RU368066"/>
    </source>
</evidence>
<dbReference type="PANTHER" id="PTHR12385:SF14">
    <property type="entry name" value="CHOLINE TRANSPORTER-LIKE 2"/>
    <property type="match status" value="1"/>
</dbReference>
<dbReference type="Proteomes" id="UP000673691">
    <property type="component" value="Unassembled WGS sequence"/>
</dbReference>
<keyword evidence="6" id="KW-0325">Glycoprotein</keyword>
<proteinExistence type="inferred from homology"/>
<dbReference type="EMBL" id="JAEFCI010012806">
    <property type="protein sequence ID" value="KAG5455783.1"/>
    <property type="molecule type" value="Genomic_DNA"/>
</dbReference>